<protein>
    <submittedName>
        <fullName evidence="2">Uncharacterized protein</fullName>
    </submittedName>
</protein>
<evidence type="ECO:0000313" key="2">
    <source>
        <dbReference type="EMBL" id="CCD14579.1"/>
    </source>
</evidence>
<reference evidence="2 3" key="2">
    <citation type="journal article" date="2012" name="Proc. Natl. Acad. Sci. U.S.A.">
        <title>Antigenic diversity is generated by distinct evolutionary mechanisms in African trypanosome species.</title>
        <authorList>
            <person name="Jackson A.P."/>
            <person name="Berry A."/>
            <person name="Aslett M."/>
            <person name="Allison H.C."/>
            <person name="Burton P."/>
            <person name="Vavrova-Anderson J."/>
            <person name="Brown R."/>
            <person name="Browne H."/>
            <person name="Corton N."/>
            <person name="Hauser H."/>
            <person name="Gamble J."/>
            <person name="Gilderthorp R."/>
            <person name="Marcello L."/>
            <person name="McQuillan J."/>
            <person name="Otto T.D."/>
            <person name="Quail M.A."/>
            <person name="Sanders M.J."/>
            <person name="van Tonder A."/>
            <person name="Ginger M.L."/>
            <person name="Field M.C."/>
            <person name="Barry J.D."/>
            <person name="Hertz-Fowler C."/>
            <person name="Berriman M."/>
        </authorList>
    </citation>
    <scope>NUCLEOTIDE SEQUENCE [LARGE SCALE GENOMIC DNA]</scope>
    <source>
        <strain evidence="2 3">IL3000</strain>
    </source>
</reference>
<accession>F9WBE7</accession>
<dbReference type="AlphaFoldDB" id="F9WBE7"/>
<keyword evidence="1" id="KW-0472">Membrane</keyword>
<feature type="transmembrane region" description="Helical" evidence="1">
    <location>
        <begin position="76"/>
        <end position="100"/>
    </location>
</feature>
<keyword evidence="1" id="KW-0812">Transmembrane</keyword>
<proteinExistence type="predicted"/>
<gene>
    <name evidence="2" type="ORF">TCIL3000_0_51830</name>
</gene>
<sequence>MNHVVERMMSVEETRKQSQAFLFLVSSLQKGVEEGHNMTQLLQHTKKAVKETVKEGGKSDGLARILGPEYGEPLPWYFLFPFLPVVFACLLLTLMLYGCLQWSLARQYKRQLKELQQKHQDKDDMNPPDTL</sequence>
<dbReference type="EMBL" id="CAEQ01001571">
    <property type="protein sequence ID" value="CCD14579.1"/>
    <property type="molecule type" value="Genomic_DNA"/>
</dbReference>
<keyword evidence="3" id="KW-1185">Reference proteome</keyword>
<evidence type="ECO:0000313" key="3">
    <source>
        <dbReference type="Proteomes" id="UP000000702"/>
    </source>
</evidence>
<reference evidence="3" key="1">
    <citation type="submission" date="2011-07" db="EMBL/GenBank/DDBJ databases">
        <title>Divergent evolution of antigenic variation in African trypanosomes.</title>
        <authorList>
            <person name="Jackson A.P."/>
            <person name="Berry A."/>
            <person name="Allison H.C."/>
            <person name="Burton P."/>
            <person name="Anderson J."/>
            <person name="Aslett M."/>
            <person name="Brown R."/>
            <person name="Corton N."/>
            <person name="Harris D."/>
            <person name="Hauser H."/>
            <person name="Gamble J."/>
            <person name="Gilderthorp R."/>
            <person name="McQuillan J."/>
            <person name="Quail M.A."/>
            <person name="Sanders M."/>
            <person name="Van Tonder A."/>
            <person name="Ginger M.L."/>
            <person name="Donelson J.E."/>
            <person name="Field M.C."/>
            <person name="Barry J.D."/>
            <person name="Berriman M."/>
            <person name="Hertz-Fowler C."/>
        </authorList>
    </citation>
    <scope>NUCLEOTIDE SEQUENCE [LARGE SCALE GENOMIC DNA]</scope>
    <source>
        <strain evidence="3">IL3000</strain>
    </source>
</reference>
<keyword evidence="1" id="KW-1133">Transmembrane helix</keyword>
<organism evidence="2 3">
    <name type="scientific">Trypanosoma congolense (strain IL3000)</name>
    <dbReference type="NCBI Taxonomy" id="1068625"/>
    <lineage>
        <taxon>Eukaryota</taxon>
        <taxon>Discoba</taxon>
        <taxon>Euglenozoa</taxon>
        <taxon>Kinetoplastea</taxon>
        <taxon>Metakinetoplastina</taxon>
        <taxon>Trypanosomatida</taxon>
        <taxon>Trypanosomatidae</taxon>
        <taxon>Trypanosoma</taxon>
        <taxon>Nannomonas</taxon>
    </lineage>
</organism>
<name>F9WBE7_TRYCI</name>
<comment type="caution">
    <text evidence="2">The sequence shown here is derived from an EMBL/GenBank/DDBJ whole genome shotgun (WGS) entry which is preliminary data.</text>
</comment>
<dbReference type="Proteomes" id="UP000000702">
    <property type="component" value="Unassembled WGS sequence"/>
</dbReference>
<evidence type="ECO:0000256" key="1">
    <source>
        <dbReference type="SAM" id="Phobius"/>
    </source>
</evidence>